<feature type="domain" description="4Fe-4S ferredoxin-type" evidence="9">
    <location>
        <begin position="2"/>
        <end position="31"/>
    </location>
</feature>
<keyword evidence="11" id="KW-1185">Reference proteome</keyword>
<dbReference type="Pfam" id="PF13187">
    <property type="entry name" value="Fer4_9"/>
    <property type="match status" value="1"/>
</dbReference>
<dbReference type="Gene3D" id="3.40.109.10">
    <property type="entry name" value="NADH Oxidase"/>
    <property type="match status" value="1"/>
</dbReference>
<dbReference type="GO" id="GO:0046872">
    <property type="term" value="F:metal ion binding"/>
    <property type="evidence" value="ECO:0007669"/>
    <property type="project" value="UniProtKB-KW"/>
</dbReference>
<dbReference type="Proteomes" id="UP001154240">
    <property type="component" value="Unassembled WGS sequence"/>
</dbReference>
<keyword evidence="5" id="KW-0479">Metal-binding</keyword>
<keyword evidence="4" id="KW-0288">FMN</keyword>
<evidence type="ECO:0000256" key="4">
    <source>
        <dbReference type="ARBA" id="ARBA00022643"/>
    </source>
</evidence>
<dbReference type="CDD" id="cd02143">
    <property type="entry name" value="nitroreductase_FeS-like"/>
    <property type="match status" value="1"/>
</dbReference>
<protein>
    <submittedName>
        <fullName evidence="10">Nitroreductase family protein</fullName>
    </submittedName>
</protein>
<dbReference type="PANTHER" id="PTHR43673">
    <property type="entry name" value="NAD(P)H NITROREDUCTASE YDGI-RELATED"/>
    <property type="match status" value="1"/>
</dbReference>
<comment type="cofactor">
    <cofactor evidence="1">
        <name>FMN</name>
        <dbReference type="ChEBI" id="CHEBI:58210"/>
    </cofactor>
</comment>
<name>A0A9X4MMF1_9BACT</name>
<feature type="domain" description="4Fe-4S ferredoxin-type" evidence="9">
    <location>
        <begin position="32"/>
        <end position="60"/>
    </location>
</feature>
<keyword evidence="8" id="KW-0411">Iron-sulfur</keyword>
<reference evidence="10" key="1">
    <citation type="journal article" date="2022" name="bioRxiv">
        <title>Thiovibrio frasassiensisgen. nov., sp. nov., an autotrophic, elemental sulfur disproportionating bacterium isolated from sulfidic karst sediment, and proposal of Thiovibrionaceae fam. nov.</title>
        <authorList>
            <person name="Aronson H."/>
            <person name="Thomas C."/>
            <person name="Bhattacharyya M."/>
            <person name="Eckstein S."/>
            <person name="Jensen S."/>
            <person name="Barco R."/>
            <person name="Macalady J."/>
            <person name="Amend J."/>
        </authorList>
    </citation>
    <scope>NUCLEOTIDE SEQUENCE</scope>
    <source>
        <strain evidence="10">RS19-109</strain>
    </source>
</reference>
<evidence type="ECO:0000313" key="11">
    <source>
        <dbReference type="Proteomes" id="UP001154240"/>
    </source>
</evidence>
<dbReference type="PROSITE" id="PS00198">
    <property type="entry name" value="4FE4S_FER_1"/>
    <property type="match status" value="2"/>
</dbReference>
<dbReference type="PANTHER" id="PTHR43673:SF2">
    <property type="entry name" value="NITROREDUCTASE"/>
    <property type="match status" value="1"/>
</dbReference>
<evidence type="ECO:0000256" key="3">
    <source>
        <dbReference type="ARBA" id="ARBA00022630"/>
    </source>
</evidence>
<evidence type="ECO:0000256" key="5">
    <source>
        <dbReference type="ARBA" id="ARBA00022723"/>
    </source>
</evidence>
<dbReference type="GO" id="GO:0016491">
    <property type="term" value="F:oxidoreductase activity"/>
    <property type="evidence" value="ECO:0007669"/>
    <property type="project" value="UniProtKB-KW"/>
</dbReference>
<dbReference type="InterPro" id="IPR017896">
    <property type="entry name" value="4Fe4S_Fe-S-bd"/>
</dbReference>
<proteinExistence type="inferred from homology"/>
<dbReference type="Gene3D" id="3.30.70.20">
    <property type="match status" value="1"/>
</dbReference>
<dbReference type="AlphaFoldDB" id="A0A9X4MMF1"/>
<organism evidence="10 11">
    <name type="scientific">Thiovibrio frasassiensis</name>
    <dbReference type="NCBI Taxonomy" id="2984131"/>
    <lineage>
        <taxon>Bacteria</taxon>
        <taxon>Pseudomonadati</taxon>
        <taxon>Thermodesulfobacteriota</taxon>
        <taxon>Desulfobulbia</taxon>
        <taxon>Desulfobulbales</taxon>
        <taxon>Thiovibrionaceae</taxon>
        <taxon>Thiovibrio</taxon>
    </lineage>
</organism>
<gene>
    <name evidence="10" type="ORF">OLX77_04780</name>
</gene>
<keyword evidence="7" id="KW-0408">Iron</keyword>
<dbReference type="InterPro" id="IPR017900">
    <property type="entry name" value="4Fe4S_Fe_S_CS"/>
</dbReference>
<evidence type="ECO:0000256" key="6">
    <source>
        <dbReference type="ARBA" id="ARBA00023002"/>
    </source>
</evidence>
<accession>A0A9X4MMF1</accession>
<comment type="similarity">
    <text evidence="2">Belongs to the nitroreductase family.</text>
</comment>
<evidence type="ECO:0000256" key="1">
    <source>
        <dbReference type="ARBA" id="ARBA00001917"/>
    </source>
</evidence>
<keyword evidence="3" id="KW-0285">Flavoprotein</keyword>
<evidence type="ECO:0000313" key="10">
    <source>
        <dbReference type="EMBL" id="MDG4475472.1"/>
    </source>
</evidence>
<sequence>MLQFRIDEERCIQCGECALECPAGVIVMDPQPKITNEAGCFQCQHCLAVCPTAAVSILGKDPDASMVLAGNLPDPARLATLIKGRRAVRRYHDHDLPPELIEHLLEVSCHAPTGVNARSVLFTVVRERAVMHRLREHLMARIISLKADGALPEGLAGQYLGWSAKAWQEEGKDILFRGAPHLLITSVPADAPCAGQDPLIALTTFQLLAHAHGVGTVWDGICMMALAFCPEVVGRLGIPKNHILGYAIAFGEPAVEYQRTVQRGPAQVNVVTW</sequence>
<evidence type="ECO:0000256" key="8">
    <source>
        <dbReference type="ARBA" id="ARBA00023014"/>
    </source>
</evidence>
<dbReference type="PROSITE" id="PS51379">
    <property type="entry name" value="4FE4S_FER_2"/>
    <property type="match status" value="2"/>
</dbReference>
<dbReference type="EMBL" id="JAPHEH010000001">
    <property type="protein sequence ID" value="MDG4475472.1"/>
    <property type="molecule type" value="Genomic_DNA"/>
</dbReference>
<dbReference type="InterPro" id="IPR000415">
    <property type="entry name" value="Nitroreductase-like"/>
</dbReference>
<reference evidence="10" key="2">
    <citation type="submission" date="2022-10" db="EMBL/GenBank/DDBJ databases">
        <authorList>
            <person name="Aronson H.S."/>
        </authorList>
    </citation>
    <scope>NUCLEOTIDE SEQUENCE</scope>
    <source>
        <strain evidence="10">RS19-109</strain>
    </source>
</reference>
<evidence type="ECO:0000259" key="9">
    <source>
        <dbReference type="PROSITE" id="PS51379"/>
    </source>
</evidence>
<comment type="caution">
    <text evidence="10">The sequence shown here is derived from an EMBL/GenBank/DDBJ whole genome shotgun (WGS) entry which is preliminary data.</text>
</comment>
<dbReference type="InterPro" id="IPR029479">
    <property type="entry name" value="Nitroreductase"/>
</dbReference>
<dbReference type="Pfam" id="PF00881">
    <property type="entry name" value="Nitroreductase"/>
    <property type="match status" value="1"/>
</dbReference>
<dbReference type="SUPFAM" id="SSF55469">
    <property type="entry name" value="FMN-dependent nitroreductase-like"/>
    <property type="match status" value="1"/>
</dbReference>
<dbReference type="RefSeq" id="WP_307632445.1">
    <property type="nucleotide sequence ID" value="NZ_JAPHEH010000001.1"/>
</dbReference>
<dbReference type="SUPFAM" id="SSF54862">
    <property type="entry name" value="4Fe-4S ferredoxins"/>
    <property type="match status" value="1"/>
</dbReference>
<evidence type="ECO:0000256" key="7">
    <source>
        <dbReference type="ARBA" id="ARBA00023004"/>
    </source>
</evidence>
<keyword evidence="6" id="KW-0560">Oxidoreductase</keyword>
<dbReference type="GO" id="GO:0051536">
    <property type="term" value="F:iron-sulfur cluster binding"/>
    <property type="evidence" value="ECO:0007669"/>
    <property type="project" value="UniProtKB-KW"/>
</dbReference>
<evidence type="ECO:0000256" key="2">
    <source>
        <dbReference type="ARBA" id="ARBA00007118"/>
    </source>
</evidence>